<dbReference type="InterPro" id="IPR027417">
    <property type="entry name" value="P-loop_NTPase"/>
</dbReference>
<proteinExistence type="predicted"/>
<dbReference type="RefSeq" id="WP_176619155.1">
    <property type="nucleotide sequence ID" value="NZ_WYET01000001.1"/>
</dbReference>
<dbReference type="Gene3D" id="3.90.320.10">
    <property type="match status" value="1"/>
</dbReference>
<evidence type="ECO:0000256" key="1">
    <source>
        <dbReference type="SAM" id="Coils"/>
    </source>
</evidence>
<dbReference type="InterPro" id="IPR011335">
    <property type="entry name" value="Restrct_endonuc-II-like"/>
</dbReference>
<sequence>MHNTFLEHVLDDLAQKQLDITKCTYVLPSKRSGTFLKKHISAKLEKNVFSPQVLSIQEFIGNLSDMEQAANIDLLLLLFRVYKQSQIDQPDDFASFINWGQTLLQDFNEIDGYLIPAADILNYLSAIKEINHWSASKEKTELVENYLQLWKNLETIYHDFHTALIEQKRGYQGLIQREAVKAVQSGTNPKVDGNPIIFIGFNALNAAESTIIQHYLEQGNSHIYWDIDCYFLEDPIHDAGLFVRDYQYNWPYYKHGHKIEPQNNFLKQKNIQIVGVPKNISQTKYVGQLLQTIEADSTIDLGKTALVLADETLLNPMLNAVPSTIPEVNITMGMPLNKTVLYSFFTTFLELHLNVSDRGWFYKRVMEFTSNPYTLTLSTEEQGSFAQHLSKGIKERNILYINALTIEKYPKAKELLSIIFPEKTMTPMDWISNCLELIERLKIIYQEEKNALELEYLYRFYALFNQLGQYLDKVEFMGELKSIKNLFKQLANMESLDFIGQPLTGFQIMGMLESRNLDFETVIITSVNEGILPSGKSNNSFIPFDVKRDYGLPTYKEKDAIYVYHFYRLIQRAKNVYITYNTEPDVLEGGEKSRLITQLLTDKNLKQHISHTIATPKISIEPKSLIQIEKDRKFMEDLKAFALSGFSPTSLTNYIRNPIDFYTRNLLKINDLEEVEENIAANTFGTIIHDSLEQLYTPLVNQILTETNIRSLKKQVPEVVQHHFTKNLSGVDVSKGKFLLVYNVILKYLHNFLDDELRHLKRHEIKILALEERYEEFISVPGIDFTIKLKGTLDRVDEFDGTVRIIDYKTGKVEAKNVKITDWETLITDYDKSKAFQLLCYAYLYSKKKHGISDVQAGIISFKNLSKGLFPFSEDKDNRIHSDTLATFENYLFQLIREICNAAVPLTEKLD</sequence>
<organism evidence="3 4">
    <name type="scientific">Flagellimonas chongwuensis</name>
    <dbReference type="NCBI Taxonomy" id="2697365"/>
    <lineage>
        <taxon>Bacteria</taxon>
        <taxon>Pseudomonadati</taxon>
        <taxon>Bacteroidota</taxon>
        <taxon>Flavobacteriia</taxon>
        <taxon>Flavobacteriales</taxon>
        <taxon>Flavobacteriaceae</taxon>
        <taxon>Flagellimonas</taxon>
    </lineage>
</organism>
<keyword evidence="1" id="KW-0175">Coiled coil</keyword>
<dbReference type="SUPFAM" id="SSF52540">
    <property type="entry name" value="P-loop containing nucleoside triphosphate hydrolases"/>
    <property type="match status" value="1"/>
</dbReference>
<protein>
    <submittedName>
        <fullName evidence="3">PD-(D/E)XK nuclease family protein</fullName>
    </submittedName>
</protein>
<dbReference type="Proteomes" id="UP000558089">
    <property type="component" value="Unassembled WGS sequence"/>
</dbReference>
<keyword evidence="4" id="KW-1185">Reference proteome</keyword>
<dbReference type="InterPro" id="IPR011604">
    <property type="entry name" value="PDDEXK-like_dom_sf"/>
</dbReference>
<dbReference type="Pfam" id="PF12705">
    <property type="entry name" value="PDDEXK_1"/>
    <property type="match status" value="1"/>
</dbReference>
<accession>A0A850NFF7</accession>
<dbReference type="InterPro" id="IPR038726">
    <property type="entry name" value="PDDEXK_AddAB-type"/>
</dbReference>
<evidence type="ECO:0000313" key="4">
    <source>
        <dbReference type="Proteomes" id="UP000558089"/>
    </source>
</evidence>
<evidence type="ECO:0000259" key="2">
    <source>
        <dbReference type="Pfam" id="PF12705"/>
    </source>
</evidence>
<gene>
    <name evidence="3" type="ORF">GUA46_02405</name>
</gene>
<dbReference type="EMBL" id="WYET01000001">
    <property type="protein sequence ID" value="NVN17178.1"/>
    <property type="molecule type" value="Genomic_DNA"/>
</dbReference>
<dbReference type="AlphaFoldDB" id="A0A850NFF7"/>
<feature type="coiled-coil region" evidence="1">
    <location>
        <begin position="753"/>
        <end position="780"/>
    </location>
</feature>
<name>A0A850NFF7_9FLAO</name>
<evidence type="ECO:0000313" key="3">
    <source>
        <dbReference type="EMBL" id="NVN17178.1"/>
    </source>
</evidence>
<dbReference type="SUPFAM" id="SSF52980">
    <property type="entry name" value="Restriction endonuclease-like"/>
    <property type="match status" value="1"/>
</dbReference>
<reference evidence="3 4" key="1">
    <citation type="submission" date="2020-01" db="EMBL/GenBank/DDBJ databases">
        <title>Draft Genome Analysis of Muricauda sp. HICW Isolated from coastal seawater of PR China.</title>
        <authorList>
            <person name="Chen M.-X."/>
        </authorList>
    </citation>
    <scope>NUCLEOTIDE SEQUENCE [LARGE SCALE GENOMIC DNA]</scope>
    <source>
        <strain evidence="3 4">HICW</strain>
    </source>
</reference>
<feature type="domain" description="PD-(D/E)XK endonuclease-like" evidence="2">
    <location>
        <begin position="646"/>
        <end position="906"/>
    </location>
</feature>
<comment type="caution">
    <text evidence="3">The sequence shown here is derived from an EMBL/GenBank/DDBJ whole genome shotgun (WGS) entry which is preliminary data.</text>
</comment>